<dbReference type="Gene3D" id="2.30.110.10">
    <property type="entry name" value="Electron Transport, Fmn-binding Protein, Chain A"/>
    <property type="match status" value="1"/>
</dbReference>
<dbReference type="SUPFAM" id="SSF50475">
    <property type="entry name" value="FMN-binding split barrel"/>
    <property type="match status" value="1"/>
</dbReference>
<proteinExistence type="predicted"/>
<gene>
    <name evidence="2" type="ORF">AMATHDRAFT_51229</name>
</gene>
<dbReference type="PANTHER" id="PTHR34818">
    <property type="entry name" value="PROTEIN BLI-3"/>
    <property type="match status" value="1"/>
</dbReference>
<name>A0A2A9NEN5_9AGAR</name>
<reference evidence="2 3" key="1">
    <citation type="submission" date="2014-02" db="EMBL/GenBank/DDBJ databases">
        <title>Transposable element dynamics among asymbiotic and ectomycorrhizal Amanita fungi.</title>
        <authorList>
            <consortium name="DOE Joint Genome Institute"/>
            <person name="Hess J."/>
            <person name="Skrede I."/>
            <person name="Wolfe B."/>
            <person name="LaButti K."/>
            <person name="Ohm R.A."/>
            <person name="Grigoriev I.V."/>
            <person name="Pringle A."/>
        </authorList>
    </citation>
    <scope>NUCLEOTIDE SEQUENCE [LARGE SCALE GENOMIC DNA]</scope>
    <source>
        <strain evidence="2 3">SKay4041</strain>
    </source>
</reference>
<evidence type="ECO:0000313" key="3">
    <source>
        <dbReference type="Proteomes" id="UP000242287"/>
    </source>
</evidence>
<keyword evidence="3" id="KW-1185">Reference proteome</keyword>
<feature type="domain" description="General stress protein FMN-binding split barrel" evidence="1">
    <location>
        <begin position="25"/>
        <end position="179"/>
    </location>
</feature>
<sequence length="203" mass="22556">MSHQTSHLDPYTEQAVNTNITLQEKITGLHEIVHQVKTGMLTTRSSDGHMHSRAMTPASPMDENQLTLVFFANKVTHKCEELDNDANINVSFYDPKTTNWASYSGKARLSQDKGLIKKHWSPFVSGWFGDLKDDVHRGDENDPRIVVIEVIPDEIKYWVATKGSIGRAVEVGLGAFTGKAASPGEIRTISKSEVELTRGLHAK</sequence>
<dbReference type="InterPro" id="IPR012349">
    <property type="entry name" value="Split_barrel_FMN-bd"/>
</dbReference>
<dbReference type="InterPro" id="IPR052917">
    <property type="entry name" value="Stress-Dev_Protein"/>
</dbReference>
<dbReference type="EMBL" id="KZ302226">
    <property type="protein sequence ID" value="PFH46180.1"/>
    <property type="molecule type" value="Genomic_DNA"/>
</dbReference>
<evidence type="ECO:0000313" key="2">
    <source>
        <dbReference type="EMBL" id="PFH46180.1"/>
    </source>
</evidence>
<dbReference type="AlphaFoldDB" id="A0A2A9NEN5"/>
<organism evidence="2 3">
    <name type="scientific">Amanita thiersii Skay4041</name>
    <dbReference type="NCBI Taxonomy" id="703135"/>
    <lineage>
        <taxon>Eukaryota</taxon>
        <taxon>Fungi</taxon>
        <taxon>Dikarya</taxon>
        <taxon>Basidiomycota</taxon>
        <taxon>Agaricomycotina</taxon>
        <taxon>Agaricomycetes</taxon>
        <taxon>Agaricomycetidae</taxon>
        <taxon>Agaricales</taxon>
        <taxon>Pluteineae</taxon>
        <taxon>Amanitaceae</taxon>
        <taxon>Amanita</taxon>
    </lineage>
</organism>
<dbReference type="InterPro" id="IPR038725">
    <property type="entry name" value="YdaG_split_barrel_FMN-bd"/>
</dbReference>
<evidence type="ECO:0000259" key="1">
    <source>
        <dbReference type="Pfam" id="PF16242"/>
    </source>
</evidence>
<dbReference type="PANTHER" id="PTHR34818:SF1">
    <property type="entry name" value="PROTEIN BLI-3"/>
    <property type="match status" value="1"/>
</dbReference>
<dbReference type="Proteomes" id="UP000242287">
    <property type="component" value="Unassembled WGS sequence"/>
</dbReference>
<dbReference type="STRING" id="703135.A0A2A9NEN5"/>
<dbReference type="OrthoDB" id="434253at2759"/>
<dbReference type="Pfam" id="PF16242">
    <property type="entry name" value="Pyrid_ox_like"/>
    <property type="match status" value="1"/>
</dbReference>
<accession>A0A2A9NEN5</accession>
<protein>
    <recommendedName>
        <fullName evidence="1">General stress protein FMN-binding split barrel domain-containing protein</fullName>
    </recommendedName>
</protein>